<feature type="region of interest" description="Disordered" evidence="6">
    <location>
        <begin position="604"/>
        <end position="718"/>
    </location>
</feature>
<comment type="caution">
    <text evidence="8">The sequence shown here is derived from an EMBL/GenBank/DDBJ whole genome shotgun (WGS) entry which is preliminary data.</text>
</comment>
<dbReference type="Gene3D" id="4.10.240.10">
    <property type="entry name" value="Zn(2)-C6 fungal-type DNA-binding domain"/>
    <property type="match status" value="1"/>
</dbReference>
<dbReference type="SUPFAM" id="SSF57701">
    <property type="entry name" value="Zn2/Cys6 DNA-binding domain"/>
    <property type="match status" value="1"/>
</dbReference>
<dbReference type="GO" id="GO:0003677">
    <property type="term" value="F:DNA binding"/>
    <property type="evidence" value="ECO:0007669"/>
    <property type="project" value="InterPro"/>
</dbReference>
<feature type="compositionally biased region" description="Basic and acidic residues" evidence="6">
    <location>
        <begin position="83"/>
        <end position="95"/>
    </location>
</feature>
<protein>
    <submittedName>
        <fullName evidence="8">Fungal-specific transcription factor domain-containing protein</fullName>
    </submittedName>
</protein>
<comment type="subcellular location">
    <subcellularLocation>
        <location evidence="1">Nucleus</location>
    </subcellularLocation>
</comment>
<feature type="region of interest" description="Disordered" evidence="6">
    <location>
        <begin position="83"/>
        <end position="118"/>
    </location>
</feature>
<evidence type="ECO:0000256" key="4">
    <source>
        <dbReference type="ARBA" id="ARBA00023163"/>
    </source>
</evidence>
<keyword evidence="4" id="KW-0804">Transcription</keyword>
<dbReference type="SMART" id="SM00066">
    <property type="entry name" value="GAL4"/>
    <property type="match status" value="1"/>
</dbReference>
<accession>A0AA40BQL4</accession>
<dbReference type="Proteomes" id="UP001172155">
    <property type="component" value="Unassembled WGS sequence"/>
</dbReference>
<feature type="compositionally biased region" description="Low complexity" evidence="6">
    <location>
        <begin position="96"/>
        <end position="118"/>
    </location>
</feature>
<dbReference type="CDD" id="cd00067">
    <property type="entry name" value="GAL4"/>
    <property type="match status" value="1"/>
</dbReference>
<keyword evidence="5" id="KW-0539">Nucleus</keyword>
<dbReference type="PROSITE" id="PS50048">
    <property type="entry name" value="ZN2_CY6_FUNGAL_2"/>
    <property type="match status" value="1"/>
</dbReference>
<dbReference type="GO" id="GO:0006351">
    <property type="term" value="P:DNA-templated transcription"/>
    <property type="evidence" value="ECO:0007669"/>
    <property type="project" value="InterPro"/>
</dbReference>
<dbReference type="InterPro" id="IPR001138">
    <property type="entry name" value="Zn2Cys6_DnaBD"/>
</dbReference>
<dbReference type="InterPro" id="IPR036864">
    <property type="entry name" value="Zn2-C6_fun-type_DNA-bd_sf"/>
</dbReference>
<dbReference type="SMART" id="SM00906">
    <property type="entry name" value="Fungal_trans"/>
    <property type="match status" value="1"/>
</dbReference>
<evidence type="ECO:0000313" key="8">
    <source>
        <dbReference type="EMBL" id="KAK0738595.1"/>
    </source>
</evidence>
<evidence type="ECO:0000256" key="1">
    <source>
        <dbReference type="ARBA" id="ARBA00004123"/>
    </source>
</evidence>
<evidence type="ECO:0000256" key="3">
    <source>
        <dbReference type="ARBA" id="ARBA00023015"/>
    </source>
</evidence>
<name>A0AA40BQL4_9PEZI</name>
<feature type="compositionally biased region" description="Pro residues" evidence="6">
    <location>
        <begin position="708"/>
        <end position="718"/>
    </location>
</feature>
<gene>
    <name evidence="8" type="ORF">B0T18DRAFT_376451</name>
</gene>
<dbReference type="InterPro" id="IPR007219">
    <property type="entry name" value="XnlR_reg_dom"/>
</dbReference>
<dbReference type="Pfam" id="PF00172">
    <property type="entry name" value="Zn_clus"/>
    <property type="match status" value="1"/>
</dbReference>
<dbReference type="EMBL" id="JAUKUD010000007">
    <property type="protein sequence ID" value="KAK0738595.1"/>
    <property type="molecule type" value="Genomic_DNA"/>
</dbReference>
<dbReference type="GO" id="GO:0000981">
    <property type="term" value="F:DNA-binding transcription factor activity, RNA polymerase II-specific"/>
    <property type="evidence" value="ECO:0007669"/>
    <property type="project" value="InterPro"/>
</dbReference>
<proteinExistence type="predicted"/>
<dbReference type="PANTHER" id="PTHR47338:SF10">
    <property type="entry name" value="TRANSCRIPTION FACTOR DOMAIN-CONTAINING PROTEIN-RELATED"/>
    <property type="match status" value="1"/>
</dbReference>
<feature type="domain" description="Zn(2)-C6 fungal-type" evidence="7">
    <location>
        <begin position="25"/>
        <end position="55"/>
    </location>
</feature>
<evidence type="ECO:0000313" key="9">
    <source>
        <dbReference type="Proteomes" id="UP001172155"/>
    </source>
</evidence>
<keyword evidence="9" id="KW-1185">Reference proteome</keyword>
<dbReference type="Pfam" id="PF04082">
    <property type="entry name" value="Fungal_trans"/>
    <property type="match status" value="1"/>
</dbReference>
<evidence type="ECO:0000256" key="2">
    <source>
        <dbReference type="ARBA" id="ARBA00022723"/>
    </source>
</evidence>
<dbReference type="AlphaFoldDB" id="A0AA40BQL4"/>
<evidence type="ECO:0000256" key="6">
    <source>
        <dbReference type="SAM" id="MobiDB-lite"/>
    </source>
</evidence>
<feature type="compositionally biased region" description="Low complexity" evidence="6">
    <location>
        <begin position="688"/>
        <end position="707"/>
    </location>
</feature>
<dbReference type="PANTHER" id="PTHR47338">
    <property type="entry name" value="ZN(II)2CYS6 TRANSCRIPTION FACTOR (EUROFUNG)-RELATED"/>
    <property type="match status" value="1"/>
</dbReference>
<dbReference type="InterPro" id="IPR050815">
    <property type="entry name" value="TF_fung"/>
</dbReference>
<evidence type="ECO:0000256" key="5">
    <source>
        <dbReference type="ARBA" id="ARBA00023242"/>
    </source>
</evidence>
<organism evidence="8 9">
    <name type="scientific">Schizothecium vesticola</name>
    <dbReference type="NCBI Taxonomy" id="314040"/>
    <lineage>
        <taxon>Eukaryota</taxon>
        <taxon>Fungi</taxon>
        <taxon>Dikarya</taxon>
        <taxon>Ascomycota</taxon>
        <taxon>Pezizomycotina</taxon>
        <taxon>Sordariomycetes</taxon>
        <taxon>Sordariomycetidae</taxon>
        <taxon>Sordariales</taxon>
        <taxon>Schizotheciaceae</taxon>
        <taxon>Schizothecium</taxon>
    </lineage>
</organism>
<keyword evidence="3" id="KW-0805">Transcription regulation</keyword>
<dbReference type="GO" id="GO:0005634">
    <property type="term" value="C:nucleus"/>
    <property type="evidence" value="ECO:0007669"/>
    <property type="project" value="UniProtKB-SubCell"/>
</dbReference>
<evidence type="ECO:0000259" key="7">
    <source>
        <dbReference type="PROSITE" id="PS50048"/>
    </source>
</evidence>
<reference evidence="8" key="1">
    <citation type="submission" date="2023-06" db="EMBL/GenBank/DDBJ databases">
        <title>Genome-scale phylogeny and comparative genomics of the fungal order Sordariales.</title>
        <authorList>
            <consortium name="Lawrence Berkeley National Laboratory"/>
            <person name="Hensen N."/>
            <person name="Bonometti L."/>
            <person name="Westerberg I."/>
            <person name="Brannstrom I.O."/>
            <person name="Guillou S."/>
            <person name="Cros-Aarteil S."/>
            <person name="Calhoun S."/>
            <person name="Haridas S."/>
            <person name="Kuo A."/>
            <person name="Mondo S."/>
            <person name="Pangilinan J."/>
            <person name="Riley R."/>
            <person name="LaButti K."/>
            <person name="Andreopoulos B."/>
            <person name="Lipzen A."/>
            <person name="Chen C."/>
            <person name="Yanf M."/>
            <person name="Daum C."/>
            <person name="Ng V."/>
            <person name="Clum A."/>
            <person name="Steindorff A."/>
            <person name="Ohm R."/>
            <person name="Martin F."/>
            <person name="Silar P."/>
            <person name="Natvig D."/>
            <person name="Lalanne C."/>
            <person name="Gautier V."/>
            <person name="Ament-velasquez S.L."/>
            <person name="Kruys A."/>
            <person name="Hutchinson M.I."/>
            <person name="Powell A.J."/>
            <person name="Barry K."/>
            <person name="Miller A.N."/>
            <person name="Grigoriev I.V."/>
            <person name="Debuchy R."/>
            <person name="Gladieux P."/>
            <person name="Thoren M.H."/>
            <person name="Johannesson H."/>
        </authorList>
    </citation>
    <scope>NUCLEOTIDE SEQUENCE</scope>
    <source>
        <strain evidence="8">SMH3187-1</strain>
    </source>
</reference>
<dbReference type="PROSITE" id="PS00463">
    <property type="entry name" value="ZN2_CY6_FUNGAL_1"/>
    <property type="match status" value="1"/>
</dbReference>
<feature type="compositionally biased region" description="Polar residues" evidence="6">
    <location>
        <begin position="1"/>
        <end position="12"/>
    </location>
</feature>
<feature type="region of interest" description="Disordered" evidence="6">
    <location>
        <begin position="1"/>
        <end position="21"/>
    </location>
</feature>
<sequence length="718" mass="79817">MSSSPDDVTAETSGGGDAAACEPLACTTCRSRKLKCDRLKPACSRCSRISSDCVYPEARRKPAFKRRNVKELEERLAQVEGFLKHATESTTRKSSDAAAENNSASEPGSPSGSPVFGQGSPKRPFPHFLYNPRRPQQPLFAPDVELPGNELLGLGRFESLPPFEMIEELHQAFFNNHQNIMPIVDKHSYLRAFYSPAHMRPPMSLQYALWALAAFQHEKYGTYHDALYRRARQYLEADELKGHGEHFLTLHHAQAWALVAISEACCADFTKAAMSSARTVKLVTIMGLHLLDNPNEDDCPIAPTLSPPKSWAELEQRRRVFWAAYCMDSHASISTGWPTLIDTTQITTHLPASEEAFTSGEKEDTSTLQDAFKFNQYSGFAGVVITCYIFGKLLKHVYRPRPDDRPEDPENGPFWKRHRELDNILSNAFMFLPERFRLANHSREVVAVRHNLNLHAAVISLHSAACDKIDKHKLPAHSKGFSRARCMTAAHEIIGILKSTEKPKVPLKLKGPIIVLSIYCAATVLMAQAKETPAKCDVANLEFLLHYMEDIGRDSTTRAYFNHLVLDMEHNGIGWYINLPSPMSPETCGYNIPLLARTSISVRSKPLPPLPGRLPLDKPAGDGGGIRPWQGGPPEAPTCGRIITADDGEPAAGAKRRRTEPETRQPPPHRSTSYHKPSTQPNNINIWPTIPHQPQQPHQNTTTSPTAAAPPPSPPPLR</sequence>
<feature type="compositionally biased region" description="Polar residues" evidence="6">
    <location>
        <begin position="670"/>
        <end position="686"/>
    </location>
</feature>
<keyword evidence="2" id="KW-0479">Metal-binding</keyword>
<dbReference type="CDD" id="cd12148">
    <property type="entry name" value="fungal_TF_MHR"/>
    <property type="match status" value="1"/>
</dbReference>
<dbReference type="GO" id="GO:0008270">
    <property type="term" value="F:zinc ion binding"/>
    <property type="evidence" value="ECO:0007669"/>
    <property type="project" value="InterPro"/>
</dbReference>